<evidence type="ECO:0000313" key="2">
    <source>
        <dbReference type="EMBL" id="KGA34049.1"/>
    </source>
</evidence>
<comment type="caution">
    <text evidence="2">The sequence shown here is derived from an EMBL/GenBank/DDBJ whole genome shotgun (WGS) entry which is preliminary data.</text>
</comment>
<reference evidence="2 3" key="1">
    <citation type="submission" date="2014-08" db="EMBL/GenBank/DDBJ databases">
        <title>Genome sequences of NCPPB Pectobacterium isolates.</title>
        <authorList>
            <person name="Glover R.H."/>
            <person name="Sapp M."/>
            <person name="Elphinstone J."/>
        </authorList>
    </citation>
    <scope>NUCLEOTIDE SEQUENCE [LARGE SCALE GENOMIC DNA]</scope>
    <source>
        <strain evidence="2 3">LMG 21372</strain>
    </source>
</reference>
<proteinExistence type="predicted"/>
<gene>
    <name evidence="2" type="ORF">KU74_11255</name>
</gene>
<sequence>MAISDNDYNRARAILIAAGSNSARASHEKHTQGTGSPDGHGQSLLRGSRDEFRTADRGKPNLQSEMTQVHYNAIHAAAQQMGIPNW</sequence>
<evidence type="ECO:0000313" key="3">
    <source>
        <dbReference type="Proteomes" id="UP000029435"/>
    </source>
</evidence>
<dbReference type="RefSeq" id="WP_010275107.1">
    <property type="nucleotide sequence ID" value="NZ_CP047495.1"/>
</dbReference>
<feature type="region of interest" description="Disordered" evidence="1">
    <location>
        <begin position="18"/>
        <end position="62"/>
    </location>
</feature>
<organism evidence="2 3">
    <name type="scientific">Pectobacterium brasiliense</name>
    <dbReference type="NCBI Taxonomy" id="180957"/>
    <lineage>
        <taxon>Bacteria</taxon>
        <taxon>Pseudomonadati</taxon>
        <taxon>Pseudomonadota</taxon>
        <taxon>Gammaproteobacteria</taxon>
        <taxon>Enterobacterales</taxon>
        <taxon>Pectobacteriaceae</taxon>
        <taxon>Pectobacterium</taxon>
    </lineage>
</organism>
<dbReference type="EMBL" id="JQOD01000002">
    <property type="protein sequence ID" value="KGA34049.1"/>
    <property type="molecule type" value="Genomic_DNA"/>
</dbReference>
<protein>
    <submittedName>
        <fullName evidence="2">Uncharacterized protein</fullName>
    </submittedName>
</protein>
<dbReference type="AlphaFoldDB" id="A0A0M2F226"/>
<dbReference type="Proteomes" id="UP000029435">
    <property type="component" value="Unassembled WGS sequence"/>
</dbReference>
<evidence type="ECO:0000256" key="1">
    <source>
        <dbReference type="SAM" id="MobiDB-lite"/>
    </source>
</evidence>
<feature type="compositionally biased region" description="Basic and acidic residues" evidence="1">
    <location>
        <begin position="47"/>
        <end position="59"/>
    </location>
</feature>
<accession>A0A0M2F226</accession>
<dbReference type="GeneID" id="57244428"/>
<name>A0A0M2F226_9GAMM</name>
<dbReference type="OrthoDB" id="4228938at2"/>